<evidence type="ECO:0008006" key="3">
    <source>
        <dbReference type="Google" id="ProtNLM"/>
    </source>
</evidence>
<dbReference type="SUPFAM" id="SSF48452">
    <property type="entry name" value="TPR-like"/>
    <property type="match status" value="1"/>
</dbReference>
<gene>
    <name evidence="1" type="ORF">BT63DRAFT_53662</name>
</gene>
<dbReference type="InterPro" id="IPR053209">
    <property type="entry name" value="Gramillin-biosynth_MTr"/>
</dbReference>
<keyword evidence="2" id="KW-1185">Reference proteome</keyword>
<proteinExistence type="predicted"/>
<dbReference type="PANTHER" id="PTHR47643:SF2">
    <property type="entry name" value="TPR DOMAIN PROTEIN (AFU_ORTHOLOGUE AFUA_5G12710)"/>
    <property type="match status" value="1"/>
</dbReference>
<dbReference type="EMBL" id="MU004239">
    <property type="protein sequence ID" value="KAF2666238.1"/>
    <property type="molecule type" value="Genomic_DNA"/>
</dbReference>
<dbReference type="InterPro" id="IPR011990">
    <property type="entry name" value="TPR-like_helical_dom_sf"/>
</dbReference>
<accession>A0A6A6U531</accession>
<evidence type="ECO:0000313" key="2">
    <source>
        <dbReference type="Proteomes" id="UP000799302"/>
    </source>
</evidence>
<dbReference type="Proteomes" id="UP000799302">
    <property type="component" value="Unassembled WGS sequence"/>
</dbReference>
<reference evidence="1" key="1">
    <citation type="journal article" date="2020" name="Stud. Mycol.">
        <title>101 Dothideomycetes genomes: a test case for predicting lifestyles and emergence of pathogens.</title>
        <authorList>
            <person name="Haridas S."/>
            <person name="Albert R."/>
            <person name="Binder M."/>
            <person name="Bloem J."/>
            <person name="Labutti K."/>
            <person name="Salamov A."/>
            <person name="Andreopoulos B."/>
            <person name="Baker S."/>
            <person name="Barry K."/>
            <person name="Bills G."/>
            <person name="Bluhm B."/>
            <person name="Cannon C."/>
            <person name="Castanera R."/>
            <person name="Culley D."/>
            <person name="Daum C."/>
            <person name="Ezra D."/>
            <person name="Gonzalez J."/>
            <person name="Henrissat B."/>
            <person name="Kuo A."/>
            <person name="Liang C."/>
            <person name="Lipzen A."/>
            <person name="Lutzoni F."/>
            <person name="Magnuson J."/>
            <person name="Mondo S."/>
            <person name="Nolan M."/>
            <person name="Ohm R."/>
            <person name="Pangilinan J."/>
            <person name="Park H.-J."/>
            <person name="Ramirez L."/>
            <person name="Alfaro M."/>
            <person name="Sun H."/>
            <person name="Tritt A."/>
            <person name="Yoshinaga Y."/>
            <person name="Zwiers L.-H."/>
            <person name="Turgeon B."/>
            <person name="Goodwin S."/>
            <person name="Spatafora J."/>
            <person name="Crous P."/>
            <person name="Grigoriev I."/>
        </authorList>
    </citation>
    <scope>NUCLEOTIDE SEQUENCE</scope>
    <source>
        <strain evidence="1">CBS 115976</strain>
    </source>
</reference>
<dbReference type="PANTHER" id="PTHR47643">
    <property type="entry name" value="TPR DOMAIN PROTEIN (AFU_ORTHOLOGUE AFUA_5G12710)"/>
    <property type="match status" value="1"/>
</dbReference>
<name>A0A6A6U531_9PEZI</name>
<organism evidence="1 2">
    <name type="scientific">Microthyrium microscopicum</name>
    <dbReference type="NCBI Taxonomy" id="703497"/>
    <lineage>
        <taxon>Eukaryota</taxon>
        <taxon>Fungi</taxon>
        <taxon>Dikarya</taxon>
        <taxon>Ascomycota</taxon>
        <taxon>Pezizomycotina</taxon>
        <taxon>Dothideomycetes</taxon>
        <taxon>Dothideomycetes incertae sedis</taxon>
        <taxon>Microthyriales</taxon>
        <taxon>Microthyriaceae</taxon>
        <taxon>Microthyrium</taxon>
    </lineage>
</organism>
<dbReference type="AlphaFoldDB" id="A0A6A6U531"/>
<dbReference type="Gene3D" id="1.25.40.10">
    <property type="entry name" value="Tetratricopeptide repeat domain"/>
    <property type="match status" value="1"/>
</dbReference>
<evidence type="ECO:0000313" key="1">
    <source>
        <dbReference type="EMBL" id="KAF2666238.1"/>
    </source>
</evidence>
<dbReference type="OrthoDB" id="3790923at2759"/>
<protein>
    <recommendedName>
        <fullName evidence="3">TPR-like protein</fullName>
    </recommendedName>
</protein>
<sequence>MTIFFSQHLHQTPRQFCSALFWSSCISLTFKMNRFTPSQEERGNRAIAAHCNALRESEARQGQRPNLNSKEEAYSKFMLTLSSANEEPEHPIYFVCPSYPPCTKTQLERMYIADLRHCTHHRGSYLILRAVTPPKRIVGIRVLMEDDKGDAIQLQLNMQEDEERRVATNIVDVGRIILIKEPYFEVMENGEYALCVDHPSDIMHVHPDGRKVPREWQLKTVSVRQTAEIIKLKGNKAMSEARYWDALSQYTHALDQPAAAKEVEIIKRNRSLAYLKTKHFDTALLNVGYTSLNSKSAEKALFRAAEAL</sequence>